<proteinExistence type="predicted"/>
<keyword evidence="2" id="KW-1185">Reference proteome</keyword>
<dbReference type="Proteomes" id="UP000823775">
    <property type="component" value="Unassembled WGS sequence"/>
</dbReference>
<evidence type="ECO:0000313" key="2">
    <source>
        <dbReference type="Proteomes" id="UP000823775"/>
    </source>
</evidence>
<reference evidence="1 2" key="1">
    <citation type="journal article" date="2021" name="BMC Genomics">
        <title>Datura genome reveals duplications of psychoactive alkaloid biosynthetic genes and high mutation rate following tissue culture.</title>
        <authorList>
            <person name="Rajewski A."/>
            <person name="Carter-House D."/>
            <person name="Stajich J."/>
            <person name="Litt A."/>
        </authorList>
    </citation>
    <scope>NUCLEOTIDE SEQUENCE [LARGE SCALE GENOMIC DNA]</scope>
    <source>
        <strain evidence="1">AR-01</strain>
    </source>
</reference>
<evidence type="ECO:0000313" key="1">
    <source>
        <dbReference type="EMBL" id="MCD9646471.1"/>
    </source>
</evidence>
<dbReference type="EMBL" id="JACEIK010004809">
    <property type="protein sequence ID" value="MCD9646471.1"/>
    <property type="molecule type" value="Genomic_DNA"/>
</dbReference>
<feature type="non-terminal residue" evidence="1">
    <location>
        <position position="1"/>
    </location>
</feature>
<sequence>HFYGSMDALGSFSHLAYLQLDSIEKEEEVDMLKHVTGIGIFVGAQYFLPHQIRSSTASLVFNNDLEDKVDFKRGGLLLP</sequence>
<organism evidence="1 2">
    <name type="scientific">Datura stramonium</name>
    <name type="common">Jimsonweed</name>
    <name type="synonym">Common thornapple</name>
    <dbReference type="NCBI Taxonomy" id="4076"/>
    <lineage>
        <taxon>Eukaryota</taxon>
        <taxon>Viridiplantae</taxon>
        <taxon>Streptophyta</taxon>
        <taxon>Embryophyta</taxon>
        <taxon>Tracheophyta</taxon>
        <taxon>Spermatophyta</taxon>
        <taxon>Magnoliopsida</taxon>
        <taxon>eudicotyledons</taxon>
        <taxon>Gunneridae</taxon>
        <taxon>Pentapetalae</taxon>
        <taxon>asterids</taxon>
        <taxon>lamiids</taxon>
        <taxon>Solanales</taxon>
        <taxon>Solanaceae</taxon>
        <taxon>Solanoideae</taxon>
        <taxon>Datureae</taxon>
        <taxon>Datura</taxon>
    </lineage>
</organism>
<gene>
    <name evidence="1" type="ORF">HAX54_036337</name>
</gene>
<comment type="caution">
    <text evidence="1">The sequence shown here is derived from an EMBL/GenBank/DDBJ whole genome shotgun (WGS) entry which is preliminary data.</text>
</comment>
<protein>
    <submittedName>
        <fullName evidence="1">Uncharacterized protein</fullName>
    </submittedName>
</protein>
<name>A0ABS8VJG8_DATST</name>
<accession>A0ABS8VJG8</accession>